<evidence type="ECO:0000256" key="1">
    <source>
        <dbReference type="SAM" id="Phobius"/>
    </source>
</evidence>
<keyword evidence="1" id="KW-0812">Transmembrane</keyword>
<accession>A0A1D3JHB3</accession>
<dbReference type="Proteomes" id="UP000219813">
    <property type="component" value="Unassembled WGS sequence"/>
</dbReference>
<feature type="transmembrane region" description="Helical" evidence="1">
    <location>
        <begin position="6"/>
        <end position="26"/>
    </location>
</feature>
<dbReference type="KEGG" id="pmal:PMUG01_00039500"/>
<dbReference type="VEuPathDB" id="PlasmoDB:PmUG01_00039500"/>
<dbReference type="Pfam" id="PF12420">
    <property type="entry name" value="DUF3671"/>
    <property type="match status" value="1"/>
</dbReference>
<organism evidence="2 3">
    <name type="scientific">Plasmodium malariae</name>
    <dbReference type="NCBI Taxonomy" id="5858"/>
    <lineage>
        <taxon>Eukaryota</taxon>
        <taxon>Sar</taxon>
        <taxon>Alveolata</taxon>
        <taxon>Apicomplexa</taxon>
        <taxon>Aconoidasida</taxon>
        <taxon>Haemosporida</taxon>
        <taxon>Plasmodiidae</taxon>
        <taxon>Plasmodium</taxon>
        <taxon>Plasmodium (Plasmodium)</taxon>
    </lineage>
</organism>
<feature type="transmembrane region" description="Helical" evidence="1">
    <location>
        <begin position="242"/>
        <end position="266"/>
    </location>
</feature>
<name>A0A1D3JHB3_PLAMA</name>
<keyword evidence="1" id="KW-0472">Membrane</keyword>
<gene>
    <name evidence="2" type="primary">PmUG01_00039500</name>
    <name evidence="2" type="ORF">PMUG01_00039500</name>
</gene>
<sequence length="281" mass="32983">MQYKYNLIFFIKIATFILSPWIFHFYNDCILIKYGEKINILCSKLEIRTYRLLIQSKQNKDSIIIGLGDVIPNNVVTEHYYINDNRKGNKEINKQLREYTSKSAKCYETAMKKKSCVFETKNYSRLEKKIFKQLDYENFLKNNKIISDKMYKKIIRRKYGLKLASPLILFLILSIALILDLFGGCGLIKALFKIFTALSAWDGLKPFYSFLMETPLKSLVTPVKIASSEGGQRNYYAVLDLFFFNVIYVLPLIILGVTTISGIFYYHKKVKKYESIKFRKR</sequence>
<feature type="transmembrane region" description="Helical" evidence="1">
    <location>
        <begin position="159"/>
        <end position="179"/>
    </location>
</feature>
<dbReference type="RefSeq" id="XP_028858949.1">
    <property type="nucleotide sequence ID" value="XM_029003122.1"/>
</dbReference>
<dbReference type="AlphaFoldDB" id="A0A1D3JHB3"/>
<protein>
    <submittedName>
        <fullName evidence="2">Fam-l protein</fullName>
    </submittedName>
</protein>
<dbReference type="EMBL" id="FLRL01000012">
    <property type="protein sequence ID" value="SBT85573.1"/>
    <property type="molecule type" value="Genomic_DNA"/>
</dbReference>
<dbReference type="GeneID" id="39865858"/>
<evidence type="ECO:0000313" key="3">
    <source>
        <dbReference type="Proteomes" id="UP000219813"/>
    </source>
</evidence>
<proteinExistence type="predicted"/>
<evidence type="ECO:0000313" key="2">
    <source>
        <dbReference type="EMBL" id="SBT85573.1"/>
    </source>
</evidence>
<keyword evidence="1" id="KW-1133">Transmembrane helix</keyword>
<reference evidence="2 3" key="1">
    <citation type="submission" date="2016-06" db="EMBL/GenBank/DDBJ databases">
        <authorList>
            <consortium name="Pathogen Informatics"/>
        </authorList>
    </citation>
    <scope>NUCLEOTIDE SEQUENCE [LARGE SCALE GENOMIC DNA]</scope>
</reference>
<dbReference type="InterPro" id="IPR022139">
    <property type="entry name" value="Fam-L/Fam-M-like_plasmodium"/>
</dbReference>
<keyword evidence="3" id="KW-1185">Reference proteome</keyword>